<comment type="caution">
    <text evidence="2">The sequence shown here is derived from an EMBL/GenBank/DDBJ whole genome shotgun (WGS) entry which is preliminary data.</text>
</comment>
<gene>
    <name evidence="2" type="ORF">C451_07397</name>
</gene>
<feature type="region of interest" description="Disordered" evidence="1">
    <location>
        <begin position="218"/>
        <end position="241"/>
    </location>
</feature>
<dbReference type="Pfam" id="PF09876">
    <property type="entry name" value="DUF2103"/>
    <property type="match status" value="1"/>
</dbReference>
<dbReference type="OrthoDB" id="50478at2157"/>
<dbReference type="InterPro" id="IPR018664">
    <property type="entry name" value="DUF2103_metal-binding"/>
</dbReference>
<evidence type="ECO:0008006" key="4">
    <source>
        <dbReference type="Google" id="ProtNLM"/>
    </source>
</evidence>
<feature type="compositionally biased region" description="Basic and acidic residues" evidence="1">
    <location>
        <begin position="221"/>
        <end position="241"/>
    </location>
</feature>
<evidence type="ECO:0000313" key="2">
    <source>
        <dbReference type="EMBL" id="EMA54077.1"/>
    </source>
</evidence>
<dbReference type="AlphaFoldDB" id="M0N820"/>
<dbReference type="EMBL" id="AOMF01000145">
    <property type="protein sequence ID" value="EMA54077.1"/>
    <property type="molecule type" value="Genomic_DNA"/>
</dbReference>
<dbReference type="RefSeq" id="WP_007739227.1">
    <property type="nucleotide sequence ID" value="NZ_AOMF01000145.1"/>
</dbReference>
<reference evidence="2 3" key="1">
    <citation type="journal article" date="2014" name="PLoS Genet.">
        <title>Phylogenetically driven sequencing of extremely halophilic archaea reveals strategies for static and dynamic osmo-response.</title>
        <authorList>
            <person name="Becker E.A."/>
            <person name="Seitzer P.M."/>
            <person name="Tritt A."/>
            <person name="Larsen D."/>
            <person name="Krusor M."/>
            <person name="Yao A.I."/>
            <person name="Wu D."/>
            <person name="Madern D."/>
            <person name="Eisen J.A."/>
            <person name="Darling A.E."/>
            <person name="Facciotti M.T."/>
        </authorList>
    </citation>
    <scope>NUCLEOTIDE SEQUENCE [LARGE SCALE GENOMIC DNA]</scope>
    <source>
        <strain evidence="2 3">JCM 13552</strain>
    </source>
</reference>
<accession>M0N820</accession>
<evidence type="ECO:0000313" key="3">
    <source>
        <dbReference type="Proteomes" id="UP000011680"/>
    </source>
</evidence>
<dbReference type="Proteomes" id="UP000011680">
    <property type="component" value="Unassembled WGS sequence"/>
</dbReference>
<dbReference type="PATRIC" id="fig|1227457.3.peg.1341"/>
<name>M0N820_9EURY</name>
<evidence type="ECO:0000256" key="1">
    <source>
        <dbReference type="SAM" id="MobiDB-lite"/>
    </source>
</evidence>
<protein>
    <recommendedName>
        <fullName evidence="4">Metal-binding protein</fullName>
    </recommendedName>
</protein>
<feature type="region of interest" description="Disordered" evidence="1">
    <location>
        <begin position="127"/>
        <end position="147"/>
    </location>
</feature>
<feature type="region of interest" description="Disordered" evidence="1">
    <location>
        <begin position="171"/>
        <end position="190"/>
    </location>
</feature>
<organism evidence="2 3">
    <name type="scientific">Halococcus thailandensis JCM 13552</name>
    <dbReference type="NCBI Taxonomy" id="1227457"/>
    <lineage>
        <taxon>Archaea</taxon>
        <taxon>Methanobacteriati</taxon>
        <taxon>Methanobacteriota</taxon>
        <taxon>Stenosarchaea group</taxon>
        <taxon>Halobacteria</taxon>
        <taxon>Halobacteriales</taxon>
        <taxon>Halococcaceae</taxon>
        <taxon>Halococcus</taxon>
    </lineage>
</organism>
<dbReference type="STRING" id="1227457.C451_07397"/>
<dbReference type="eggNOG" id="arCOG02192">
    <property type="taxonomic scope" value="Archaea"/>
</dbReference>
<sequence>MECRRCGSRLDRAGDFCLVCRHPNVDTVVCELGRERASVTGLFEGERVGTWTVTTVQEEGEDEKRERRNFAGRVADEIHRKRPEEVYATGERDVLGTLRGQLHYDLRRVANPGEDAVETVLARSEESPLAVVETPPREKLGGSHSTLVGGRAGREIVAIATDHPHVKKVIPGPIESGGRGSRTGVRAKATRADGRGNVRLLVRDGSSVQEVRVVTTAADRGQGERVREDLNRALDEEGFRE</sequence>
<proteinExistence type="predicted"/>
<keyword evidence="3" id="KW-1185">Reference proteome</keyword>